<comment type="function">
    <text evidence="5">ATPase component of the INO80 complex which remodels chromatin by shifting nucleosomes and is involved in DNA repair.</text>
</comment>
<dbReference type="GO" id="GO:0005524">
    <property type="term" value="F:ATP binding"/>
    <property type="evidence" value="ECO:0007669"/>
    <property type="project" value="UniProtKB-UniRule"/>
</dbReference>
<dbReference type="InterPro" id="IPR049730">
    <property type="entry name" value="SNF2/RAD54-like_C"/>
</dbReference>
<dbReference type="Proteomes" id="UP001152795">
    <property type="component" value="Unassembled WGS sequence"/>
</dbReference>
<comment type="caution">
    <text evidence="7">The sequence shown here is derived from an EMBL/GenBank/DDBJ whole genome shotgun (WGS) entry which is preliminary data.</text>
</comment>
<feature type="compositionally biased region" description="Low complexity" evidence="6">
    <location>
        <begin position="272"/>
        <end position="286"/>
    </location>
</feature>
<keyword evidence="5" id="KW-0234">DNA repair</keyword>
<feature type="region of interest" description="Disordered" evidence="6">
    <location>
        <begin position="698"/>
        <end position="764"/>
    </location>
</feature>
<dbReference type="GO" id="GO:0006338">
    <property type="term" value="P:chromatin remodeling"/>
    <property type="evidence" value="ECO:0007669"/>
    <property type="project" value="UniProtKB-UniRule"/>
</dbReference>
<feature type="compositionally biased region" description="Basic residues" evidence="6">
    <location>
        <begin position="230"/>
        <end position="262"/>
    </location>
</feature>
<dbReference type="GO" id="GO:0016887">
    <property type="term" value="F:ATP hydrolysis activity"/>
    <property type="evidence" value="ECO:0007669"/>
    <property type="project" value="TreeGrafter"/>
</dbReference>
<proteinExistence type="inferred from homology"/>
<feature type="compositionally biased region" description="Polar residues" evidence="6">
    <location>
        <begin position="303"/>
        <end position="315"/>
    </location>
</feature>
<keyword evidence="2" id="KW-0547">Nucleotide-binding</keyword>
<feature type="compositionally biased region" description="Basic and acidic residues" evidence="6">
    <location>
        <begin position="595"/>
        <end position="605"/>
    </location>
</feature>
<evidence type="ECO:0000256" key="1">
    <source>
        <dbReference type="ARBA" id="ARBA00004123"/>
    </source>
</evidence>
<dbReference type="GO" id="GO:0042393">
    <property type="term" value="F:histone binding"/>
    <property type="evidence" value="ECO:0007669"/>
    <property type="project" value="TreeGrafter"/>
</dbReference>
<comment type="catalytic activity">
    <reaction evidence="5">
        <text>ATP + H2O = ADP + phosphate + H(+)</text>
        <dbReference type="Rhea" id="RHEA:13065"/>
        <dbReference type="ChEBI" id="CHEBI:15377"/>
        <dbReference type="ChEBI" id="CHEBI:15378"/>
        <dbReference type="ChEBI" id="CHEBI:30616"/>
        <dbReference type="ChEBI" id="CHEBI:43474"/>
        <dbReference type="ChEBI" id="CHEBI:456216"/>
    </reaction>
</comment>
<feature type="region of interest" description="Disordered" evidence="6">
    <location>
        <begin position="142"/>
        <end position="315"/>
    </location>
</feature>
<evidence type="ECO:0000256" key="2">
    <source>
        <dbReference type="ARBA" id="ARBA00022741"/>
    </source>
</evidence>
<keyword evidence="5" id="KW-0238">DNA-binding</keyword>
<dbReference type="GO" id="GO:0006281">
    <property type="term" value="P:DNA repair"/>
    <property type="evidence" value="ECO:0007669"/>
    <property type="project" value="UniProtKB-UniRule"/>
</dbReference>
<feature type="compositionally biased region" description="Basic and acidic residues" evidence="6">
    <location>
        <begin position="858"/>
        <end position="868"/>
    </location>
</feature>
<feature type="compositionally biased region" description="Basic residues" evidence="6">
    <location>
        <begin position="163"/>
        <end position="176"/>
    </location>
</feature>
<evidence type="ECO:0000256" key="5">
    <source>
        <dbReference type="RuleBase" id="RU368001"/>
    </source>
</evidence>
<evidence type="ECO:0000256" key="3">
    <source>
        <dbReference type="ARBA" id="ARBA00022801"/>
    </source>
</evidence>
<feature type="region of interest" description="Disordered" evidence="6">
    <location>
        <begin position="595"/>
        <end position="669"/>
    </location>
</feature>
<reference evidence="7" key="1">
    <citation type="submission" date="2020-04" db="EMBL/GenBank/DDBJ databases">
        <authorList>
            <person name="Alioto T."/>
            <person name="Alioto T."/>
            <person name="Gomez Garrido J."/>
        </authorList>
    </citation>
    <scope>NUCLEOTIDE SEQUENCE</scope>
    <source>
        <strain evidence="7">A484AB</strain>
    </source>
</reference>
<evidence type="ECO:0000256" key="4">
    <source>
        <dbReference type="ARBA" id="ARBA00022840"/>
    </source>
</evidence>
<organism evidence="7 8">
    <name type="scientific">Paramuricea clavata</name>
    <name type="common">Red gorgonian</name>
    <name type="synonym">Violescent sea-whip</name>
    <dbReference type="NCBI Taxonomy" id="317549"/>
    <lineage>
        <taxon>Eukaryota</taxon>
        <taxon>Metazoa</taxon>
        <taxon>Cnidaria</taxon>
        <taxon>Anthozoa</taxon>
        <taxon>Octocorallia</taxon>
        <taxon>Malacalcyonacea</taxon>
        <taxon>Plexauridae</taxon>
        <taxon>Paramuricea</taxon>
    </lineage>
</organism>
<dbReference type="InterPro" id="IPR050520">
    <property type="entry name" value="INO80/SWR1_helicase"/>
</dbReference>
<dbReference type="PROSITE" id="PS51194">
    <property type="entry name" value="HELICASE_CTER"/>
    <property type="match status" value="1"/>
</dbReference>
<comment type="subunit">
    <text evidence="5">Component of the INO80 chromatin-remodeling complex.</text>
</comment>
<dbReference type="PANTHER" id="PTHR45685:SF2">
    <property type="entry name" value="CHROMATIN-REMODELING ATPASE INO80"/>
    <property type="match status" value="1"/>
</dbReference>
<dbReference type="Pfam" id="PF00271">
    <property type="entry name" value="Helicase_C"/>
    <property type="match status" value="1"/>
</dbReference>
<keyword evidence="3 5" id="KW-0378">Hydrolase</keyword>
<dbReference type="EMBL" id="CACRXK020001652">
    <property type="protein sequence ID" value="CAB3990409.1"/>
    <property type="molecule type" value="Genomic_DNA"/>
</dbReference>
<keyword evidence="4 5" id="KW-0067">ATP-binding</keyword>
<feature type="compositionally biased region" description="Basic residues" evidence="6">
    <location>
        <begin position="184"/>
        <end position="207"/>
    </location>
</feature>
<feature type="compositionally biased region" description="Basic residues" evidence="6">
    <location>
        <begin position="734"/>
        <end position="758"/>
    </location>
</feature>
<comment type="similarity">
    <text evidence="5">Belongs to the SNF2/RAD54 helicase family.</text>
</comment>
<dbReference type="GO" id="GO:0031011">
    <property type="term" value="C:Ino80 complex"/>
    <property type="evidence" value="ECO:0007669"/>
    <property type="project" value="UniProtKB-UniRule"/>
</dbReference>
<accession>A0A6S7GL36</accession>
<dbReference type="InterPro" id="IPR001650">
    <property type="entry name" value="Helicase_C-like"/>
</dbReference>
<evidence type="ECO:0000256" key="6">
    <source>
        <dbReference type="SAM" id="MobiDB-lite"/>
    </source>
</evidence>
<evidence type="ECO:0000313" key="8">
    <source>
        <dbReference type="Proteomes" id="UP001152795"/>
    </source>
</evidence>
<evidence type="ECO:0000313" key="7">
    <source>
        <dbReference type="EMBL" id="CAB3990409.1"/>
    </source>
</evidence>
<name>A0A6S7GL36_PARCT</name>
<dbReference type="GO" id="GO:0003677">
    <property type="term" value="F:DNA binding"/>
    <property type="evidence" value="ECO:0007669"/>
    <property type="project" value="UniProtKB-UniRule"/>
</dbReference>
<gene>
    <name evidence="7" type="ORF">PACLA_8A046719</name>
</gene>
<dbReference type="SMART" id="SM00490">
    <property type="entry name" value="HELICc"/>
    <property type="match status" value="1"/>
</dbReference>
<dbReference type="AlphaFoldDB" id="A0A6S7GL36"/>
<keyword evidence="8" id="KW-1185">Reference proteome</keyword>
<feature type="compositionally biased region" description="Polar residues" evidence="6">
    <location>
        <begin position="650"/>
        <end position="667"/>
    </location>
</feature>
<dbReference type="Gene3D" id="3.40.50.300">
    <property type="entry name" value="P-loop containing nucleotide triphosphate hydrolases"/>
    <property type="match status" value="1"/>
</dbReference>
<dbReference type="SUPFAM" id="SSF52540">
    <property type="entry name" value="P-loop containing nucleoside triphosphate hydrolases"/>
    <property type="match status" value="1"/>
</dbReference>
<keyword evidence="7" id="KW-0347">Helicase</keyword>
<comment type="subcellular location">
    <subcellularLocation>
        <location evidence="1 5">Nucleus</location>
    </subcellularLocation>
</comment>
<feature type="compositionally biased region" description="Basic and acidic residues" evidence="6">
    <location>
        <begin position="287"/>
        <end position="302"/>
    </location>
</feature>
<dbReference type="GO" id="GO:0004386">
    <property type="term" value="F:helicase activity"/>
    <property type="evidence" value="ECO:0007669"/>
    <property type="project" value="UniProtKB-KW"/>
</dbReference>
<sequence length="868" mass="96005">MMNIGTENYIHSSMLPRSKSECERYSCFSFLRFINLAPSDACAIMTKDIAFRFIFLLLLLEDAYRLYHRRLWSDEAQHSRFLSHHDLILWPSFRLSFPEIQSGPITNELVFTRPTMTTSCNMTHKIVPVIADDDHKRHHVVKKNSPRAVRHPLSPSNDSTSPTKHHPTSPTKHPHSPTKLPHSPTKHSPTKHSPTKHPRSPTKHPHSQLKSPGTGSEDPFSLHSPPKIKSPTKHHPSGGGHHKSHPHHHTHQHHHHHLKHHGKQDGETEAPSSQQSTDGTTASTSTSEHEKSQEENETKKESSSAGKNKTILRTLQPTSPPKFLLAYVPKVVAQPAGFYTCDRTGAYKASEMKRSTSDFDNNLLLYGALDHEYLKQRKHLFFPQPLGGFVGMDPKGGWSHIQIPDREILITDSGKMKELDRLLTRLKFQGHRVLVYSQMTRMIDLLEEYMAYRKHKYMRLDGSSKISERRDMVANFQTKSDIFAFLLSTRAGGLGINLTAADTVIFYDSDWNPTVDQQAMDRAHRLGQTRQVTVYRLIARGTIEERILQRAQEKSEIQKMVISGGQFKPDALKPKEVVSLLLDDAEMECKFIQKQAEKKADDQKKRRERKRKQPDVSVQTENAEKDGDVEGAVPKKRGRKKKLQAEPPLSETSDSRAPSEIGSTNGEIVNIKMETADVDVSVADDISIQSLDDVSVASGDGLTIDLTPSIHSTPTKSDADTSRDSPSSLSGSKVRGRVRGRGRGRGRTPSRGRGRGRARGASGALAAAAAAMAGAAAGSAAAYAAYGFSYQGNAPTPPSSRVSPVAFGAGPSPTSSGGHKQNTGVVLPPHVARHEGNTNTPADGDQINVTRVDTNVLKNEKENEADAT</sequence>
<dbReference type="InterPro" id="IPR027417">
    <property type="entry name" value="P-loop_NTPase"/>
</dbReference>
<protein>
    <recommendedName>
        <fullName evidence="5">Chromatin-remodeling ATPase INO80</fullName>
        <ecNumber evidence="5">3.6.4.-</ecNumber>
    </recommendedName>
</protein>
<keyword evidence="5" id="KW-0227">DNA damage</keyword>
<feature type="compositionally biased region" description="Polar residues" evidence="6">
    <location>
        <begin position="812"/>
        <end position="824"/>
    </location>
</feature>
<dbReference type="CDD" id="cd18793">
    <property type="entry name" value="SF2_C_SNF"/>
    <property type="match status" value="1"/>
</dbReference>
<dbReference type="EC" id="3.6.4.-" evidence="5"/>
<dbReference type="PANTHER" id="PTHR45685">
    <property type="entry name" value="HELICASE SRCAP-RELATED"/>
    <property type="match status" value="1"/>
</dbReference>
<comment type="domain">
    <text evidence="5">The DBINO region is involved in binding to DNA.</text>
</comment>
<feature type="compositionally biased region" description="Polar residues" evidence="6">
    <location>
        <begin position="837"/>
        <end position="857"/>
    </location>
</feature>
<feature type="region of interest" description="Disordered" evidence="6">
    <location>
        <begin position="794"/>
        <end position="868"/>
    </location>
</feature>